<dbReference type="RefSeq" id="XP_003022228.1">
    <property type="nucleotide sequence ID" value="XM_003022182.1"/>
</dbReference>
<dbReference type="EMBL" id="ACYE01000186">
    <property type="protein sequence ID" value="EFE41610.1"/>
    <property type="molecule type" value="Genomic_DNA"/>
</dbReference>
<dbReference type="OrthoDB" id="536881at2759"/>
<evidence type="ECO:0000256" key="2">
    <source>
        <dbReference type="ARBA" id="ARBA00022729"/>
    </source>
</evidence>
<dbReference type="GO" id="GO:0009986">
    <property type="term" value="C:cell surface"/>
    <property type="evidence" value="ECO:0007669"/>
    <property type="project" value="TreeGrafter"/>
</dbReference>
<dbReference type="Proteomes" id="UP000008383">
    <property type="component" value="Unassembled WGS sequence"/>
</dbReference>
<dbReference type="GO" id="GO:0031505">
    <property type="term" value="P:fungal-type cell wall organization"/>
    <property type="evidence" value="ECO:0007669"/>
    <property type="project" value="TreeGrafter"/>
</dbReference>
<name>D4D941_TRIVH</name>
<dbReference type="HOGENOM" id="CLU_035846_0_1_1"/>
<feature type="region of interest" description="Disordered" evidence="4">
    <location>
        <begin position="365"/>
        <end position="385"/>
    </location>
</feature>
<organism evidence="6 7">
    <name type="scientific">Trichophyton verrucosum (strain HKI 0517)</name>
    <dbReference type="NCBI Taxonomy" id="663202"/>
    <lineage>
        <taxon>Eukaryota</taxon>
        <taxon>Fungi</taxon>
        <taxon>Dikarya</taxon>
        <taxon>Ascomycota</taxon>
        <taxon>Pezizomycotina</taxon>
        <taxon>Eurotiomycetes</taxon>
        <taxon>Eurotiomycetidae</taxon>
        <taxon>Onygenales</taxon>
        <taxon>Arthrodermataceae</taxon>
        <taxon>Trichophyton</taxon>
    </lineage>
</organism>
<accession>D4D941</accession>
<dbReference type="Gene3D" id="3.80.10.10">
    <property type="entry name" value="Ribonuclease Inhibitor"/>
    <property type="match status" value="1"/>
</dbReference>
<dbReference type="PANTHER" id="PTHR31018">
    <property type="entry name" value="SPORULATION-SPECIFIC PROTEIN-RELATED"/>
    <property type="match status" value="1"/>
</dbReference>
<dbReference type="InterPro" id="IPR032675">
    <property type="entry name" value="LRR_dom_sf"/>
</dbReference>
<keyword evidence="2 5" id="KW-0732">Signal</keyword>
<evidence type="ECO:0000256" key="4">
    <source>
        <dbReference type="SAM" id="MobiDB-lite"/>
    </source>
</evidence>
<evidence type="ECO:0000256" key="3">
    <source>
        <dbReference type="ARBA" id="ARBA00023180"/>
    </source>
</evidence>
<feature type="chain" id="PRO_5005342581" evidence="5">
    <location>
        <begin position="20"/>
        <end position="413"/>
    </location>
</feature>
<comment type="subcellular location">
    <subcellularLocation>
        <location evidence="1">Cell envelope</location>
    </subcellularLocation>
</comment>
<evidence type="ECO:0000313" key="7">
    <source>
        <dbReference type="Proteomes" id="UP000008383"/>
    </source>
</evidence>
<evidence type="ECO:0000256" key="1">
    <source>
        <dbReference type="ARBA" id="ARBA00004196"/>
    </source>
</evidence>
<sequence>MAITKYLVSALAVAGLAFAKGDGDGDDDDGRRRDGQMADPITDLTTDCAGDLTIENQQDVSTLSSCEKWDGDIIISEVVKSSISLTGVKQVTGSLKAKNSSITELSAPNLNSIGDALSLSTCTALRSLDLSSLTKVKTLSLEALPKLQALGFTRTVSQATSILITNTDLTSLQGLDLETVGDFMVTNNPHLMEINVNKMTNITGYLNFAANNKQLSVKFPNLEGAHNMTFRNVSEASLPSLHKMDGLLGFYSNFFMNISAPNLTATGDLVFTSNSAVMNISMPKLETVKGGLQLANNSALEDIEGFPDLKLITGALDITGKFKTVKLPSLKEVRGDANLQSTETFGCEPWQKLKDSDVIRGKLTCRERQEKPKTGDDQSGGDEEGHKGAAVAFAKAPAAALLIAFVGALQFFL</sequence>
<comment type="caution">
    <text evidence="6">The sequence shown here is derived from an EMBL/GenBank/DDBJ whole genome shotgun (WGS) entry which is preliminary data.</text>
</comment>
<protein>
    <submittedName>
        <fullName evidence="6">GPI-anchored cell wall protein Pst1, putative</fullName>
    </submittedName>
</protein>
<dbReference type="SUPFAM" id="SSF52058">
    <property type="entry name" value="L domain-like"/>
    <property type="match status" value="2"/>
</dbReference>
<proteinExistence type="predicted"/>
<dbReference type="PANTHER" id="PTHR31018:SF3">
    <property type="entry name" value="RECEPTOR PROTEIN-TYROSINE KINASE"/>
    <property type="match status" value="1"/>
</dbReference>
<evidence type="ECO:0000313" key="6">
    <source>
        <dbReference type="EMBL" id="EFE41610.1"/>
    </source>
</evidence>
<gene>
    <name evidence="6" type="ORF">TRV_03631</name>
</gene>
<reference evidence="7" key="1">
    <citation type="journal article" date="2011" name="Genome Biol.">
        <title>Comparative and functional genomics provide insights into the pathogenicity of dermatophytic fungi.</title>
        <authorList>
            <person name="Burmester A."/>
            <person name="Shelest E."/>
            <person name="Gloeckner G."/>
            <person name="Heddergott C."/>
            <person name="Schindler S."/>
            <person name="Staib P."/>
            <person name="Heidel A."/>
            <person name="Felder M."/>
            <person name="Petzold A."/>
            <person name="Szafranski K."/>
            <person name="Feuermann M."/>
            <person name="Pedruzzi I."/>
            <person name="Priebe S."/>
            <person name="Groth M."/>
            <person name="Winkler R."/>
            <person name="Li W."/>
            <person name="Kniemeyer O."/>
            <person name="Schroeckh V."/>
            <person name="Hertweck C."/>
            <person name="Hube B."/>
            <person name="White T.C."/>
            <person name="Platzer M."/>
            <person name="Guthke R."/>
            <person name="Heitman J."/>
            <person name="Woestemeyer J."/>
            <person name="Zipfel P.F."/>
            <person name="Monod M."/>
            <person name="Brakhage A.A."/>
        </authorList>
    </citation>
    <scope>NUCLEOTIDE SEQUENCE [LARGE SCALE GENOMIC DNA]</scope>
    <source>
        <strain evidence="7">HKI 0517</strain>
    </source>
</reference>
<dbReference type="InterPro" id="IPR051648">
    <property type="entry name" value="CWI-Assembly_Regulator"/>
</dbReference>
<dbReference type="GO" id="GO:0009277">
    <property type="term" value="C:fungal-type cell wall"/>
    <property type="evidence" value="ECO:0007669"/>
    <property type="project" value="TreeGrafter"/>
</dbReference>
<dbReference type="GeneID" id="9576830"/>
<evidence type="ECO:0000256" key="5">
    <source>
        <dbReference type="SAM" id="SignalP"/>
    </source>
</evidence>
<feature type="compositionally biased region" description="Basic and acidic residues" evidence="4">
    <location>
        <begin position="365"/>
        <end position="376"/>
    </location>
</feature>
<dbReference type="KEGG" id="tve:TRV_03631"/>
<keyword evidence="7" id="KW-1185">Reference proteome</keyword>
<feature type="signal peptide" evidence="5">
    <location>
        <begin position="1"/>
        <end position="19"/>
    </location>
</feature>
<keyword evidence="3" id="KW-0325">Glycoprotein</keyword>
<dbReference type="AlphaFoldDB" id="D4D941"/>
<dbReference type="GO" id="GO:0005886">
    <property type="term" value="C:plasma membrane"/>
    <property type="evidence" value="ECO:0007669"/>
    <property type="project" value="TreeGrafter"/>
</dbReference>